<dbReference type="InterPro" id="IPR002509">
    <property type="entry name" value="NODB_dom"/>
</dbReference>
<name>A0A1D7QWD2_9BACI</name>
<dbReference type="PANTHER" id="PTHR10587">
    <property type="entry name" value="GLYCOSYL TRANSFERASE-RELATED"/>
    <property type="match status" value="1"/>
</dbReference>
<feature type="signal peptide" evidence="2">
    <location>
        <begin position="1"/>
        <end position="19"/>
    </location>
</feature>
<protein>
    <submittedName>
        <fullName evidence="4">Chitooligosaccharide deacetylase</fullName>
    </submittedName>
</protein>
<accession>A0A1D7QWD2</accession>
<reference evidence="4 5" key="1">
    <citation type="submission" date="2015-08" db="EMBL/GenBank/DDBJ databases">
        <title>The complete genome sequence of Bacillus beveridgei MLTeJB.</title>
        <authorList>
            <person name="Hanson T.E."/>
            <person name="Mesa C."/>
            <person name="Basesman S.M."/>
            <person name="Oremland R.S."/>
        </authorList>
    </citation>
    <scope>NUCLEOTIDE SEQUENCE [LARGE SCALE GENOMIC DNA]</scope>
    <source>
        <strain evidence="4 5">MLTeJB</strain>
    </source>
</reference>
<dbReference type="RefSeq" id="WP_069365313.1">
    <property type="nucleotide sequence ID" value="NZ_CP012502.1"/>
</dbReference>
<evidence type="ECO:0000259" key="3">
    <source>
        <dbReference type="PROSITE" id="PS51677"/>
    </source>
</evidence>
<dbReference type="Gene3D" id="3.20.20.370">
    <property type="entry name" value="Glycoside hydrolase/deacetylase"/>
    <property type="match status" value="1"/>
</dbReference>
<evidence type="ECO:0000256" key="1">
    <source>
        <dbReference type="SAM" id="MobiDB-lite"/>
    </source>
</evidence>
<evidence type="ECO:0000313" key="4">
    <source>
        <dbReference type="EMBL" id="AOM83320.1"/>
    </source>
</evidence>
<dbReference type="SUPFAM" id="SSF88713">
    <property type="entry name" value="Glycoside hydrolase/deacetylase"/>
    <property type="match status" value="1"/>
</dbReference>
<dbReference type="PROSITE" id="PS51677">
    <property type="entry name" value="NODB"/>
    <property type="match status" value="1"/>
</dbReference>
<dbReference type="EMBL" id="CP012502">
    <property type="protein sequence ID" value="AOM83320.1"/>
    <property type="molecule type" value="Genomic_DNA"/>
</dbReference>
<dbReference type="CDD" id="cd10917">
    <property type="entry name" value="CE4_NodB_like_6s_7s"/>
    <property type="match status" value="1"/>
</dbReference>
<gene>
    <name evidence="4" type="primary">nodB</name>
    <name evidence="4" type="ORF">BBEV_1959</name>
</gene>
<feature type="compositionally biased region" description="Low complexity" evidence="1">
    <location>
        <begin position="20"/>
        <end position="53"/>
    </location>
</feature>
<dbReference type="STRING" id="632773.BBEV_1959"/>
<dbReference type="KEGG" id="bbev:BBEV_1959"/>
<dbReference type="Proteomes" id="UP000094463">
    <property type="component" value="Chromosome"/>
</dbReference>
<evidence type="ECO:0000256" key="2">
    <source>
        <dbReference type="SAM" id="SignalP"/>
    </source>
</evidence>
<sequence>MRKLSISITALLIISACGAENNGNGSENGNINGNDQSLEENISQNQNGTNNNNEENDNEEDNEEVNEQNNEENHEEAESEELEVLYELQSDHTVRPIDDADEQVVLFTIDDAPDNHGVEMAEILQELDVPAIFFVNGHFINSEEGAEELQAIYDLGFEIGNHSMTHPNFNNISEEQQHDEIVDLNDKIEEIIGERPRFYRAPFGVNTDYSKQVVEDEGMQWMNWTYGYDYFEEYMEKDALADIMVNTELLRDGANLLMHDRDFTKEALEDIVEGLREKGYGFVDPDTIK</sequence>
<keyword evidence="5" id="KW-1185">Reference proteome</keyword>
<proteinExistence type="predicted"/>
<dbReference type="OrthoDB" id="9806342at2"/>
<dbReference type="InterPro" id="IPR011330">
    <property type="entry name" value="Glyco_hydro/deAcase_b/a-brl"/>
</dbReference>
<dbReference type="GO" id="GO:0005975">
    <property type="term" value="P:carbohydrate metabolic process"/>
    <property type="evidence" value="ECO:0007669"/>
    <property type="project" value="InterPro"/>
</dbReference>
<dbReference type="PROSITE" id="PS51257">
    <property type="entry name" value="PROKAR_LIPOPROTEIN"/>
    <property type="match status" value="1"/>
</dbReference>
<organism evidence="4 5">
    <name type="scientific">Salisediminibacterium beveridgei</name>
    <dbReference type="NCBI Taxonomy" id="632773"/>
    <lineage>
        <taxon>Bacteria</taxon>
        <taxon>Bacillati</taxon>
        <taxon>Bacillota</taxon>
        <taxon>Bacilli</taxon>
        <taxon>Bacillales</taxon>
        <taxon>Bacillaceae</taxon>
        <taxon>Salisediminibacterium</taxon>
    </lineage>
</organism>
<evidence type="ECO:0000313" key="5">
    <source>
        <dbReference type="Proteomes" id="UP000094463"/>
    </source>
</evidence>
<feature type="compositionally biased region" description="Acidic residues" evidence="1">
    <location>
        <begin position="54"/>
        <end position="80"/>
    </location>
</feature>
<dbReference type="GO" id="GO:0016810">
    <property type="term" value="F:hydrolase activity, acting on carbon-nitrogen (but not peptide) bonds"/>
    <property type="evidence" value="ECO:0007669"/>
    <property type="project" value="InterPro"/>
</dbReference>
<feature type="region of interest" description="Disordered" evidence="1">
    <location>
        <begin position="20"/>
        <end position="80"/>
    </location>
</feature>
<dbReference type="Pfam" id="PF01522">
    <property type="entry name" value="Polysacc_deac_1"/>
    <property type="match status" value="1"/>
</dbReference>
<dbReference type="InterPro" id="IPR050248">
    <property type="entry name" value="Polysacc_deacetylase_ArnD"/>
</dbReference>
<feature type="chain" id="PRO_5009099129" evidence="2">
    <location>
        <begin position="20"/>
        <end position="289"/>
    </location>
</feature>
<keyword evidence="2" id="KW-0732">Signal</keyword>
<dbReference type="PATRIC" id="fig|632773.3.peg.2053"/>
<feature type="domain" description="NodB homology" evidence="3">
    <location>
        <begin position="103"/>
        <end position="283"/>
    </location>
</feature>
<dbReference type="AlphaFoldDB" id="A0A1D7QWD2"/>